<dbReference type="NCBIfam" id="TIGR00696">
    <property type="entry name" value="wecG_tagA_cpsF"/>
    <property type="match status" value="1"/>
</dbReference>
<reference evidence="4" key="1">
    <citation type="submission" date="2019-12" db="EMBL/GenBank/DDBJ databases">
        <title>Complete genome of Terracaulis silvestris 0127_4.</title>
        <authorList>
            <person name="Vieira S."/>
            <person name="Riedel T."/>
            <person name="Sproer C."/>
            <person name="Pascual J."/>
            <person name="Boedeker C."/>
            <person name="Overmann J."/>
        </authorList>
    </citation>
    <scope>NUCLEOTIDE SEQUENCE [LARGE SCALE GENOMIC DNA]</scope>
    <source>
        <strain evidence="4">0127_4</strain>
    </source>
</reference>
<dbReference type="AlphaFoldDB" id="A0A6I6MSM4"/>
<evidence type="ECO:0000313" key="4">
    <source>
        <dbReference type="Proteomes" id="UP000431269"/>
    </source>
</evidence>
<dbReference type="GO" id="GO:0047244">
    <property type="term" value="F:N-acetylglucosaminyldiphosphoundecaprenol N-acetyl-beta-D-mannosaminyltransferase activity"/>
    <property type="evidence" value="ECO:0007669"/>
    <property type="project" value="UniProtKB-EC"/>
</dbReference>
<dbReference type="Pfam" id="PF03808">
    <property type="entry name" value="Glyco_tran_WecG"/>
    <property type="match status" value="1"/>
</dbReference>
<evidence type="ECO:0000256" key="1">
    <source>
        <dbReference type="ARBA" id="ARBA00022676"/>
    </source>
</evidence>
<dbReference type="EC" id="2.4.1.187" evidence="3"/>
<name>A0A6I6MSM4_9CAUL</name>
<dbReference type="CDD" id="cd06533">
    <property type="entry name" value="Glyco_transf_WecG_TagA"/>
    <property type="match status" value="1"/>
</dbReference>
<protein>
    <submittedName>
        <fullName evidence="3">N-acetylmannosaminyltransferase</fullName>
        <ecNumber evidence="3">2.4.1.187</ecNumber>
    </submittedName>
</protein>
<organism evidence="3 4">
    <name type="scientific">Terricaulis silvestris</name>
    <dbReference type="NCBI Taxonomy" id="2686094"/>
    <lineage>
        <taxon>Bacteria</taxon>
        <taxon>Pseudomonadati</taxon>
        <taxon>Pseudomonadota</taxon>
        <taxon>Alphaproteobacteria</taxon>
        <taxon>Caulobacterales</taxon>
        <taxon>Caulobacteraceae</taxon>
        <taxon>Terricaulis</taxon>
    </lineage>
</organism>
<dbReference type="PANTHER" id="PTHR34136">
    <property type="match status" value="1"/>
</dbReference>
<keyword evidence="4" id="KW-1185">Reference proteome</keyword>
<dbReference type="InterPro" id="IPR004629">
    <property type="entry name" value="WecG_TagA_CpsF"/>
</dbReference>
<keyword evidence="1 3" id="KW-0328">Glycosyltransferase</keyword>
<evidence type="ECO:0000256" key="2">
    <source>
        <dbReference type="ARBA" id="ARBA00022679"/>
    </source>
</evidence>
<dbReference type="PANTHER" id="PTHR34136:SF1">
    <property type="entry name" value="UDP-N-ACETYL-D-MANNOSAMINURONIC ACID TRANSFERASE"/>
    <property type="match status" value="1"/>
</dbReference>
<accession>A0A6I6MSM4</accession>
<sequence>MPFIRRASCIGRSNGVKFAFGLPVMAFDGVSRAHGVSFLNLNFSALTLDTAVDAVAARASIPNAAFAYVATPNVDHVVGLSNEPGRRPLYESAWLLLNDSRILRKLGVHAGIDLPVATGADLAERLFDDVIDRREPITIIGGDEASIAELKRRYYFTDVRWYRAPMGLKQKPEAIVRAAAFAAAQPSRFTFICVGAPQQEMIAYAIAQRGDARGVGLCVGAALDFLSGQTQRAPAWMRSAGLEWLHRLLSEPQRLWKRYLVDGPKVFSLFAAWRASIASAN</sequence>
<keyword evidence="2 3" id="KW-0808">Transferase</keyword>
<evidence type="ECO:0000313" key="3">
    <source>
        <dbReference type="EMBL" id="QGZ94153.1"/>
    </source>
</evidence>
<proteinExistence type="predicted"/>
<dbReference type="Proteomes" id="UP000431269">
    <property type="component" value="Chromosome"/>
</dbReference>
<dbReference type="KEGG" id="tsv:DSM104635_00969"/>
<gene>
    <name evidence="3" type="primary">tagA</name>
    <name evidence="3" type="ORF">DSM104635_00969</name>
</gene>
<dbReference type="EMBL" id="CP047045">
    <property type="protein sequence ID" value="QGZ94153.1"/>
    <property type="molecule type" value="Genomic_DNA"/>
</dbReference>